<feature type="transmembrane region" description="Helical" evidence="1">
    <location>
        <begin position="164"/>
        <end position="194"/>
    </location>
</feature>
<evidence type="ECO:0000256" key="1">
    <source>
        <dbReference type="SAM" id="Phobius"/>
    </source>
</evidence>
<organism evidence="2 3">
    <name type="scientific">Candidatus Andeanibacterium colombiense</name>
    <dbReference type="NCBI Taxonomy" id="3121345"/>
    <lineage>
        <taxon>Bacteria</taxon>
        <taxon>Pseudomonadati</taxon>
        <taxon>Pseudomonadota</taxon>
        <taxon>Alphaproteobacteria</taxon>
        <taxon>Sphingomonadales</taxon>
        <taxon>Sphingomonadaceae</taxon>
        <taxon>Candidatus Andeanibacterium</taxon>
    </lineage>
</organism>
<gene>
    <name evidence="2" type="ORF">P0Y56_12675</name>
</gene>
<keyword evidence="1" id="KW-0812">Transmembrane</keyword>
<feature type="transmembrane region" description="Helical" evidence="1">
    <location>
        <begin position="282"/>
        <end position="299"/>
    </location>
</feature>
<dbReference type="AlphaFoldDB" id="A0AAJ5X4H3"/>
<feature type="transmembrane region" description="Helical" evidence="1">
    <location>
        <begin position="201"/>
        <end position="219"/>
    </location>
</feature>
<dbReference type="KEGG" id="acob:P0Y56_12675"/>
<name>A0AAJ5X4H3_9SPHN</name>
<evidence type="ECO:0000313" key="3">
    <source>
        <dbReference type="Proteomes" id="UP001218362"/>
    </source>
</evidence>
<sequence length="343" mass="36580">MSGHAGIKARLAVAALLLALFLGSFMPKAPPPQAQSQAAATISDITLYQHISSRIGHGQGYYAAAAQEQRRHGFPLRPFVTMRLPTMAWLNAAVDPRVALCLLLALTAILWLALPGLALWERVAVGLLVLAGSWQAFAAYSSWVHEYWAGLLLALSAAIYPRSAWLAIVAALAAVLIRELALPFLLLGAVFALSGRRWREAVGWGAAITVFAIALAAHAHEVTLVLLPGDRVSEGWLGLPGYATAIDRIAHQSPLGVLPPPVADTIAALAPVGWLGLRNRTGLFMCLYLIGMVAFLAIFPRDNNLFWGLIIAPAWLAGLAFLPRLAGWLARGGPLVEPVGARS</sequence>
<evidence type="ECO:0000313" key="2">
    <source>
        <dbReference type="EMBL" id="WEK45875.1"/>
    </source>
</evidence>
<feature type="transmembrane region" description="Helical" evidence="1">
    <location>
        <begin position="124"/>
        <end position="144"/>
    </location>
</feature>
<proteinExistence type="predicted"/>
<reference evidence="2" key="1">
    <citation type="submission" date="2023-03" db="EMBL/GenBank/DDBJ databases">
        <title>Andean soil-derived lignocellulolytic bacterial consortium as a source of novel taxa and putative plastic-active enzymes.</title>
        <authorList>
            <person name="Diaz-Garcia L."/>
            <person name="Chuvochina M."/>
            <person name="Feuerriegel G."/>
            <person name="Bunk B."/>
            <person name="Sproer C."/>
            <person name="Streit W.R."/>
            <person name="Rodriguez L.M."/>
            <person name="Overmann J."/>
            <person name="Jimenez D.J."/>
        </authorList>
    </citation>
    <scope>NUCLEOTIDE SEQUENCE</scope>
    <source>
        <strain evidence="2">MAG 26</strain>
    </source>
</reference>
<dbReference type="EMBL" id="CP119316">
    <property type="protein sequence ID" value="WEK45875.1"/>
    <property type="molecule type" value="Genomic_DNA"/>
</dbReference>
<protein>
    <submittedName>
        <fullName evidence="2">Uncharacterized protein</fullName>
    </submittedName>
</protein>
<feature type="transmembrane region" description="Helical" evidence="1">
    <location>
        <begin position="97"/>
        <end position="117"/>
    </location>
</feature>
<feature type="transmembrane region" description="Helical" evidence="1">
    <location>
        <begin position="305"/>
        <end position="322"/>
    </location>
</feature>
<keyword evidence="1" id="KW-0472">Membrane</keyword>
<dbReference type="Proteomes" id="UP001218362">
    <property type="component" value="Chromosome"/>
</dbReference>
<accession>A0AAJ5X4H3</accession>
<keyword evidence="1" id="KW-1133">Transmembrane helix</keyword>